<organism evidence="1 2">
    <name type="scientific">Hygrophoropsis aurantiaca</name>
    <dbReference type="NCBI Taxonomy" id="72124"/>
    <lineage>
        <taxon>Eukaryota</taxon>
        <taxon>Fungi</taxon>
        <taxon>Dikarya</taxon>
        <taxon>Basidiomycota</taxon>
        <taxon>Agaricomycotina</taxon>
        <taxon>Agaricomycetes</taxon>
        <taxon>Agaricomycetidae</taxon>
        <taxon>Boletales</taxon>
        <taxon>Coniophorineae</taxon>
        <taxon>Hygrophoropsidaceae</taxon>
        <taxon>Hygrophoropsis</taxon>
    </lineage>
</organism>
<dbReference type="Proteomes" id="UP000790377">
    <property type="component" value="Unassembled WGS sequence"/>
</dbReference>
<reference evidence="1" key="1">
    <citation type="journal article" date="2021" name="New Phytol.">
        <title>Evolutionary innovations through gain and loss of genes in the ectomycorrhizal Boletales.</title>
        <authorList>
            <person name="Wu G."/>
            <person name="Miyauchi S."/>
            <person name="Morin E."/>
            <person name="Kuo A."/>
            <person name="Drula E."/>
            <person name="Varga T."/>
            <person name="Kohler A."/>
            <person name="Feng B."/>
            <person name="Cao Y."/>
            <person name="Lipzen A."/>
            <person name="Daum C."/>
            <person name="Hundley H."/>
            <person name="Pangilinan J."/>
            <person name="Johnson J."/>
            <person name="Barry K."/>
            <person name="LaButti K."/>
            <person name="Ng V."/>
            <person name="Ahrendt S."/>
            <person name="Min B."/>
            <person name="Choi I.G."/>
            <person name="Park H."/>
            <person name="Plett J.M."/>
            <person name="Magnuson J."/>
            <person name="Spatafora J.W."/>
            <person name="Nagy L.G."/>
            <person name="Henrissat B."/>
            <person name="Grigoriev I.V."/>
            <person name="Yang Z.L."/>
            <person name="Xu J."/>
            <person name="Martin F.M."/>
        </authorList>
    </citation>
    <scope>NUCLEOTIDE SEQUENCE</scope>
    <source>
        <strain evidence="1">ATCC 28755</strain>
    </source>
</reference>
<sequence>MLLATPEGHWSRLRATSQCKRVVLWSKDEIRIIAAEVWAKTRGGGLVDAGLDRMDGIGMVESELGRILVLPVEDDQTQGRPDQYPNQGYTDPDPLLPLALNTSYGMARGSAPVLSPSLWITTRVYTQSGTSTRSGMHLGLHPPTIYRLRTMPGRNDVRRAGSETSGESSADGYLLLNVYPRCWSRPSGDALKKTSDMDILRHNRLPMSSVSPLDLNSRQHEVMLYRSYLSRHYHYPLNVTPGSSTIFSNGRSFEGLNSFKDITSGAKNNIRIEARADLILTLAKKP</sequence>
<name>A0ACB7ZS08_9AGAM</name>
<gene>
    <name evidence="1" type="ORF">BJ138DRAFT_1107308</name>
</gene>
<dbReference type="EMBL" id="MU268715">
    <property type="protein sequence ID" value="KAH7903875.1"/>
    <property type="molecule type" value="Genomic_DNA"/>
</dbReference>
<protein>
    <submittedName>
        <fullName evidence="1">Uncharacterized protein</fullName>
    </submittedName>
</protein>
<keyword evidence="2" id="KW-1185">Reference proteome</keyword>
<comment type="caution">
    <text evidence="1">The sequence shown here is derived from an EMBL/GenBank/DDBJ whole genome shotgun (WGS) entry which is preliminary data.</text>
</comment>
<proteinExistence type="predicted"/>
<evidence type="ECO:0000313" key="1">
    <source>
        <dbReference type="EMBL" id="KAH7903875.1"/>
    </source>
</evidence>
<evidence type="ECO:0000313" key="2">
    <source>
        <dbReference type="Proteomes" id="UP000790377"/>
    </source>
</evidence>
<accession>A0ACB7ZS08</accession>